<reference evidence="5 6" key="1">
    <citation type="submission" date="2024-12" db="EMBL/GenBank/DDBJ databases">
        <authorList>
            <person name="Hu S."/>
        </authorList>
    </citation>
    <scope>NUCLEOTIDE SEQUENCE [LARGE SCALE GENOMIC DNA]</scope>
    <source>
        <strain evidence="5 6">P-25</strain>
    </source>
</reference>
<organism evidence="5 6">
    <name type="scientific">Pedobacter helvus</name>
    <dbReference type="NCBI Taxonomy" id="2563444"/>
    <lineage>
        <taxon>Bacteria</taxon>
        <taxon>Pseudomonadati</taxon>
        <taxon>Bacteroidota</taxon>
        <taxon>Sphingobacteriia</taxon>
        <taxon>Sphingobacteriales</taxon>
        <taxon>Sphingobacteriaceae</taxon>
        <taxon>Pedobacter</taxon>
    </lineage>
</organism>
<comment type="caution">
    <text evidence="5">The sequence shown here is derived from an EMBL/GenBank/DDBJ whole genome shotgun (WGS) entry which is preliminary data.</text>
</comment>
<evidence type="ECO:0000313" key="5">
    <source>
        <dbReference type="EMBL" id="MFN0293018.1"/>
    </source>
</evidence>
<dbReference type="Gene3D" id="3.40.50.300">
    <property type="entry name" value="P-loop containing nucleotide triphosphate hydrolases"/>
    <property type="match status" value="1"/>
</dbReference>
<dbReference type="SUPFAM" id="SSF52540">
    <property type="entry name" value="P-loop containing nucleoside triphosphate hydrolases"/>
    <property type="match status" value="1"/>
</dbReference>
<feature type="domain" description="Bacterial type II secretion system protein E" evidence="4">
    <location>
        <begin position="295"/>
        <end position="309"/>
    </location>
</feature>
<dbReference type="InterPro" id="IPR003593">
    <property type="entry name" value="AAA+_ATPase"/>
</dbReference>
<dbReference type="PROSITE" id="PS00662">
    <property type="entry name" value="T2SP_E"/>
    <property type="match status" value="1"/>
</dbReference>
<evidence type="ECO:0000256" key="2">
    <source>
        <dbReference type="ARBA" id="ARBA00022741"/>
    </source>
</evidence>
<sequence>MNIPLETLHLIHQDMAVQYRIVPKELLGNKLSLYADEDCLEDGGLLDELQVVLNYDITLEALPKVEINRLLATHYLKNGQEGGANKQLDAISANDDFLTTLINEAKKLKSSDIHIETFEQKARVRVRIDGMMIERYQVAKEDYPALVNKIKIMANLDIAEKRLPQDGRIHYKQNEDTAFDIRVSVLPTLHGEKVVLRLLSNSSTNIDLSTLGLSEEDMHNYMQGVQRPNGIILISGPTGSGKTTTLYATLKLLNKSTRNILTIEDPIEYTLEGINQVQLKENIGLGFASALRTFLRQDPDVIMVGEIRDPETANMAIRAALTGHLVLSTIHTNSAWGTVSRLVDMGIPSFLVANTLNTTVAQRLVRLLCPDCKQQVPFDGQGYPKQFTPPVKCRTILWPRAVVIATLQGTRGARLFTKLFL</sequence>
<dbReference type="InterPro" id="IPR001482">
    <property type="entry name" value="T2SS/T4SS_dom"/>
</dbReference>
<keyword evidence="2" id="KW-0547">Nucleotide-binding</keyword>
<dbReference type="PANTHER" id="PTHR30258:SF1">
    <property type="entry name" value="PROTEIN TRANSPORT PROTEIN HOFB HOMOLOG"/>
    <property type="match status" value="1"/>
</dbReference>
<accession>A0ABW9JKY5</accession>
<evidence type="ECO:0000313" key="6">
    <source>
        <dbReference type="Proteomes" id="UP001517367"/>
    </source>
</evidence>
<comment type="similarity">
    <text evidence="1">Belongs to the GSP E family.</text>
</comment>
<proteinExistence type="inferred from homology"/>
<protein>
    <submittedName>
        <fullName evidence="5">GspE/PulE family protein</fullName>
    </submittedName>
</protein>
<evidence type="ECO:0000256" key="3">
    <source>
        <dbReference type="ARBA" id="ARBA00022840"/>
    </source>
</evidence>
<dbReference type="Proteomes" id="UP001517367">
    <property type="component" value="Unassembled WGS sequence"/>
</dbReference>
<dbReference type="Gene3D" id="3.30.450.90">
    <property type="match status" value="1"/>
</dbReference>
<evidence type="ECO:0000259" key="4">
    <source>
        <dbReference type="PROSITE" id="PS00662"/>
    </source>
</evidence>
<dbReference type="PANTHER" id="PTHR30258">
    <property type="entry name" value="TYPE II SECRETION SYSTEM PROTEIN GSPE-RELATED"/>
    <property type="match status" value="1"/>
</dbReference>
<evidence type="ECO:0000256" key="1">
    <source>
        <dbReference type="ARBA" id="ARBA00006611"/>
    </source>
</evidence>
<dbReference type="EMBL" id="SRMP02000038">
    <property type="protein sequence ID" value="MFN0293018.1"/>
    <property type="molecule type" value="Genomic_DNA"/>
</dbReference>
<name>A0ABW9JKY5_9SPHI</name>
<dbReference type="InterPro" id="IPR027417">
    <property type="entry name" value="P-loop_NTPase"/>
</dbReference>
<keyword evidence="6" id="KW-1185">Reference proteome</keyword>
<keyword evidence="3" id="KW-0067">ATP-binding</keyword>
<dbReference type="CDD" id="cd01129">
    <property type="entry name" value="PulE-GspE-like"/>
    <property type="match status" value="1"/>
</dbReference>
<gene>
    <name evidence="5" type="ORF">E5L68_016595</name>
</gene>
<dbReference type="RefSeq" id="WP_246073733.1">
    <property type="nucleotide sequence ID" value="NZ_SRMP02000038.1"/>
</dbReference>
<dbReference type="SMART" id="SM00382">
    <property type="entry name" value="AAA"/>
    <property type="match status" value="1"/>
</dbReference>
<dbReference type="Pfam" id="PF00437">
    <property type="entry name" value="T2SSE"/>
    <property type="match status" value="1"/>
</dbReference>